<evidence type="ECO:0000313" key="4">
    <source>
        <dbReference type="Proteomes" id="UP001222800"/>
    </source>
</evidence>
<dbReference type="CDD" id="cd02696">
    <property type="entry name" value="MurNAc-LAA"/>
    <property type="match status" value="1"/>
</dbReference>
<proteinExistence type="predicted"/>
<dbReference type="EMBL" id="CP120733">
    <property type="protein sequence ID" value="WFD08929.1"/>
    <property type="molecule type" value="Genomic_DNA"/>
</dbReference>
<dbReference type="RefSeq" id="WP_277730848.1">
    <property type="nucleotide sequence ID" value="NZ_CP120733.1"/>
</dbReference>
<protein>
    <submittedName>
        <fullName evidence="3">N-acetylmuramoyl-L-alanine amidase</fullName>
    </submittedName>
</protein>
<keyword evidence="4" id="KW-1185">Reference proteome</keyword>
<evidence type="ECO:0000259" key="2">
    <source>
        <dbReference type="Pfam" id="PF01520"/>
    </source>
</evidence>
<dbReference type="Pfam" id="PF01520">
    <property type="entry name" value="Amidase_3"/>
    <property type="match status" value="1"/>
</dbReference>
<keyword evidence="1" id="KW-0378">Hydrolase</keyword>
<dbReference type="InterPro" id="IPR002508">
    <property type="entry name" value="MurNAc-LAA_cat"/>
</dbReference>
<sequence>MSGPLIIIDPGHGDVDPGCSYEDIYEKDIVLDISLYQLKRFEELGINAVITRYSDIYLNPDKRTQLVVDSKSIYCISNHINAGGGKGCEVIHSIHNDGKLAYKIFNKLIETGLYPRRVYSKESTQYPGQDYYFMHRNTGSCITNIVEYCFIDNQDDRERILKNWKIYAEQVIKAFCEYIDHPYENKTEYIDSVNNLYDCGFITTPSYWIQSDSYEIQYFEELVLNYTGKNNFDESIIYLAQCNIIDSPNYWLDNDTYSVENIQLFIIKLSDNIEYFEFADSVYTLYEYDVINSPYYWIDNASYEIRYFEELIINYTNKSTFEDGIIYLAESNVIDSPEYWLDNDTYSVENVRLLIIKLADNVDQFGEA</sequence>
<dbReference type="SUPFAM" id="SSF53187">
    <property type="entry name" value="Zn-dependent exopeptidases"/>
    <property type="match status" value="1"/>
</dbReference>
<name>A0ABY8EBF8_9FIRM</name>
<dbReference type="Proteomes" id="UP001222800">
    <property type="component" value="Chromosome"/>
</dbReference>
<accession>A0ABY8EBF8</accession>
<dbReference type="PANTHER" id="PTHR30404">
    <property type="entry name" value="N-ACETYLMURAMOYL-L-ALANINE AMIDASE"/>
    <property type="match status" value="1"/>
</dbReference>
<evidence type="ECO:0000313" key="3">
    <source>
        <dbReference type="EMBL" id="WFD08929.1"/>
    </source>
</evidence>
<gene>
    <name evidence="3" type="ORF">P4S50_11070</name>
</gene>
<evidence type="ECO:0000256" key="1">
    <source>
        <dbReference type="ARBA" id="ARBA00022801"/>
    </source>
</evidence>
<dbReference type="InterPro" id="IPR050695">
    <property type="entry name" value="N-acetylmuramoyl_amidase_3"/>
</dbReference>
<reference evidence="3 4" key="1">
    <citation type="submission" date="2023-03" db="EMBL/GenBank/DDBJ databases">
        <title>Complete genome sequence of Tepidibacter sp. SWIR-1, isolated from a deep-sea hydrothermal vent.</title>
        <authorList>
            <person name="Li X."/>
        </authorList>
    </citation>
    <scope>NUCLEOTIDE SEQUENCE [LARGE SCALE GENOMIC DNA]</scope>
    <source>
        <strain evidence="3 4">SWIR-1</strain>
    </source>
</reference>
<organism evidence="3 4">
    <name type="scientific">Tepidibacter hydrothermalis</name>
    <dbReference type="NCBI Taxonomy" id="3036126"/>
    <lineage>
        <taxon>Bacteria</taxon>
        <taxon>Bacillati</taxon>
        <taxon>Bacillota</taxon>
        <taxon>Clostridia</taxon>
        <taxon>Peptostreptococcales</taxon>
        <taxon>Peptostreptococcaceae</taxon>
        <taxon>Tepidibacter</taxon>
    </lineage>
</organism>
<dbReference type="PANTHER" id="PTHR30404:SF0">
    <property type="entry name" value="N-ACETYLMURAMOYL-L-ALANINE AMIDASE AMIC"/>
    <property type="match status" value="1"/>
</dbReference>
<dbReference type="Gene3D" id="3.40.630.40">
    <property type="entry name" value="Zn-dependent exopeptidases"/>
    <property type="match status" value="1"/>
</dbReference>
<feature type="domain" description="MurNAc-LAA" evidence="2">
    <location>
        <begin position="6"/>
        <end position="176"/>
    </location>
</feature>